<dbReference type="AlphaFoldDB" id="A0A8X6J9M8"/>
<organism evidence="3 4">
    <name type="scientific">Trichonephila inaurata madagascariensis</name>
    <dbReference type="NCBI Taxonomy" id="2747483"/>
    <lineage>
        <taxon>Eukaryota</taxon>
        <taxon>Metazoa</taxon>
        <taxon>Ecdysozoa</taxon>
        <taxon>Arthropoda</taxon>
        <taxon>Chelicerata</taxon>
        <taxon>Arachnida</taxon>
        <taxon>Araneae</taxon>
        <taxon>Araneomorphae</taxon>
        <taxon>Entelegynae</taxon>
        <taxon>Araneoidea</taxon>
        <taxon>Nephilidae</taxon>
        <taxon>Trichonephila</taxon>
        <taxon>Trichonephila inaurata</taxon>
    </lineage>
</organism>
<dbReference type="InterPro" id="IPR051064">
    <property type="entry name" value="SEC14/CRAL-TRIO_domain"/>
</dbReference>
<dbReference type="InterPro" id="IPR001251">
    <property type="entry name" value="CRAL-TRIO_dom"/>
</dbReference>
<dbReference type="PANTHER" id="PTHR23324:SF83">
    <property type="entry name" value="SEC14-LIKE PROTEIN 2"/>
    <property type="match status" value="1"/>
</dbReference>
<dbReference type="SUPFAM" id="SSF46938">
    <property type="entry name" value="CRAL/TRIO N-terminal domain"/>
    <property type="match status" value="1"/>
</dbReference>
<dbReference type="InterPro" id="IPR011074">
    <property type="entry name" value="CRAL/TRIO_N_dom"/>
</dbReference>
<dbReference type="Gene3D" id="2.60.120.680">
    <property type="entry name" value="GOLD domain"/>
    <property type="match status" value="1"/>
</dbReference>
<dbReference type="InterPro" id="IPR036598">
    <property type="entry name" value="GOLD_dom_sf"/>
</dbReference>
<dbReference type="GO" id="GO:0005737">
    <property type="term" value="C:cytoplasm"/>
    <property type="evidence" value="ECO:0007669"/>
    <property type="project" value="TreeGrafter"/>
</dbReference>
<keyword evidence="4" id="KW-1185">Reference proteome</keyword>
<sequence length="396" mass="46786">MPLSLKVPSFQDLTAYEKTVVEELRRRTFHDLTPKMQEDETIFYRFCKARDYDLEEAEIMLRKHIIWAKEIKIETFLTSYKPPEVLSKYYSHGCLCHDKEGNVVTYFDIGNLDMKGLWSSAKQSDGLKTVLLYVQKDLMEQELQNKKLGTTFTKIGYIYNLQNLSFLEAVNKKTIELFLGYYKIYLDNYPERMKYVYIINAKPYINFAFSIFKPIFSPAFLEKLKFYGSSGWKEDLLKIIDADQLPAFLGGNKTDPDGNPLCKTFVKHGQQIPESYYLNYRKKLLSCSSHLKKLSVQRSSMEEMRFEITERGSLLEWEFELKSRDIDFAVYFNSFGEESKLVKIIPKQRMDTYYGPEKNYVKCENPGIYTIVFDNSYSWVHSKEVFYRIRVRKPNE</sequence>
<dbReference type="Gene3D" id="3.40.525.10">
    <property type="entry name" value="CRAL-TRIO lipid binding domain"/>
    <property type="match status" value="1"/>
</dbReference>
<dbReference type="Proteomes" id="UP000886998">
    <property type="component" value="Unassembled WGS sequence"/>
</dbReference>
<proteinExistence type="predicted"/>
<accession>A0A8X6J9M8</accession>
<comment type="caution">
    <text evidence="3">The sequence shown here is derived from an EMBL/GenBank/DDBJ whole genome shotgun (WGS) entry which is preliminary data.</text>
</comment>
<reference evidence="3" key="1">
    <citation type="submission" date="2020-08" db="EMBL/GenBank/DDBJ databases">
        <title>Multicomponent nature underlies the extraordinary mechanical properties of spider dragline silk.</title>
        <authorList>
            <person name="Kono N."/>
            <person name="Nakamura H."/>
            <person name="Mori M."/>
            <person name="Yoshida Y."/>
            <person name="Ohtoshi R."/>
            <person name="Malay A.D."/>
            <person name="Moran D.A.P."/>
            <person name="Tomita M."/>
            <person name="Numata K."/>
            <person name="Arakawa K."/>
        </authorList>
    </citation>
    <scope>NUCLEOTIDE SEQUENCE</scope>
</reference>
<gene>
    <name evidence="3" type="primary">Sec14l2</name>
    <name evidence="3" type="ORF">TNIN_158151</name>
</gene>
<dbReference type="InterPro" id="IPR009038">
    <property type="entry name" value="GOLD_dom"/>
</dbReference>
<protein>
    <submittedName>
        <fullName evidence="3">SEC14-like protein 2</fullName>
    </submittedName>
</protein>
<dbReference type="CDD" id="cd00170">
    <property type="entry name" value="SEC14"/>
    <property type="match status" value="1"/>
</dbReference>
<evidence type="ECO:0000313" key="3">
    <source>
        <dbReference type="EMBL" id="GFS49438.1"/>
    </source>
</evidence>
<dbReference type="EMBL" id="BMAV01026325">
    <property type="protein sequence ID" value="GFS49438.1"/>
    <property type="molecule type" value="Genomic_DNA"/>
</dbReference>
<dbReference type="PROSITE" id="PS50191">
    <property type="entry name" value="CRAL_TRIO"/>
    <property type="match status" value="1"/>
</dbReference>
<evidence type="ECO:0000313" key="4">
    <source>
        <dbReference type="Proteomes" id="UP000886998"/>
    </source>
</evidence>
<dbReference type="InterPro" id="IPR036273">
    <property type="entry name" value="CRAL/TRIO_N_dom_sf"/>
</dbReference>
<dbReference type="SUPFAM" id="SSF101576">
    <property type="entry name" value="Supernatant protein factor (SPF), C-terminal domain"/>
    <property type="match status" value="1"/>
</dbReference>
<dbReference type="InterPro" id="IPR036865">
    <property type="entry name" value="CRAL-TRIO_dom_sf"/>
</dbReference>
<dbReference type="PANTHER" id="PTHR23324">
    <property type="entry name" value="SEC14 RELATED PROTEIN"/>
    <property type="match status" value="1"/>
</dbReference>
<feature type="domain" description="CRAL-TRIO" evidence="1">
    <location>
        <begin position="82"/>
        <end position="257"/>
    </location>
</feature>
<dbReference type="PROSITE" id="PS50866">
    <property type="entry name" value="GOLD"/>
    <property type="match status" value="1"/>
</dbReference>
<dbReference type="SUPFAM" id="SSF52087">
    <property type="entry name" value="CRAL/TRIO domain"/>
    <property type="match status" value="1"/>
</dbReference>
<evidence type="ECO:0000259" key="1">
    <source>
        <dbReference type="PROSITE" id="PS50191"/>
    </source>
</evidence>
<dbReference type="SMART" id="SM01100">
    <property type="entry name" value="CRAL_TRIO_N"/>
    <property type="match status" value="1"/>
</dbReference>
<dbReference type="SMART" id="SM00516">
    <property type="entry name" value="SEC14"/>
    <property type="match status" value="1"/>
</dbReference>
<name>A0A8X6J9M8_9ARAC</name>
<dbReference type="OrthoDB" id="1434354at2759"/>
<evidence type="ECO:0000259" key="2">
    <source>
        <dbReference type="PROSITE" id="PS50866"/>
    </source>
</evidence>
<dbReference type="Pfam" id="PF00650">
    <property type="entry name" value="CRAL_TRIO"/>
    <property type="match status" value="1"/>
</dbReference>
<feature type="domain" description="GOLD" evidence="2">
    <location>
        <begin position="273"/>
        <end position="391"/>
    </location>
</feature>